<dbReference type="Pfam" id="PF09427">
    <property type="entry name" value="DUF2014"/>
    <property type="match status" value="1"/>
</dbReference>
<dbReference type="PROSITE" id="PS50888">
    <property type="entry name" value="BHLH"/>
    <property type="match status" value="1"/>
</dbReference>
<evidence type="ECO:0000313" key="5">
    <source>
        <dbReference type="Proteomes" id="UP001244011"/>
    </source>
</evidence>
<dbReference type="AlphaFoldDB" id="A0AAJ0C886"/>
<feature type="compositionally biased region" description="Acidic residues" evidence="2">
    <location>
        <begin position="222"/>
        <end position="233"/>
    </location>
</feature>
<organism evidence="4 5">
    <name type="scientific">Phialemonium atrogriseum</name>
    <dbReference type="NCBI Taxonomy" id="1093897"/>
    <lineage>
        <taxon>Eukaryota</taxon>
        <taxon>Fungi</taxon>
        <taxon>Dikarya</taxon>
        <taxon>Ascomycota</taxon>
        <taxon>Pezizomycotina</taxon>
        <taxon>Sordariomycetes</taxon>
        <taxon>Sordariomycetidae</taxon>
        <taxon>Cephalothecales</taxon>
        <taxon>Cephalothecaceae</taxon>
        <taxon>Phialemonium</taxon>
    </lineage>
</organism>
<comment type="caution">
    <text evidence="4">The sequence shown here is derived from an EMBL/GenBank/DDBJ whole genome shotgun (WGS) entry which is preliminary data.</text>
</comment>
<dbReference type="PANTHER" id="PTHR47336">
    <property type="entry name" value="TRANSCRIPTION FACTOR HMS1-RELATED"/>
    <property type="match status" value="1"/>
</dbReference>
<dbReference type="InterPro" id="IPR011598">
    <property type="entry name" value="bHLH_dom"/>
</dbReference>
<feature type="domain" description="BHLH" evidence="3">
    <location>
        <begin position="238"/>
        <end position="312"/>
    </location>
</feature>
<dbReference type="Proteomes" id="UP001244011">
    <property type="component" value="Unassembled WGS sequence"/>
</dbReference>
<proteinExistence type="predicted"/>
<dbReference type="InterPro" id="IPR019006">
    <property type="entry name" value="Sre1_C"/>
</dbReference>
<dbReference type="InterPro" id="IPR036638">
    <property type="entry name" value="HLH_DNA-bd_sf"/>
</dbReference>
<accession>A0AAJ0C886</accession>
<sequence>MADNDADSAALFAGFDTLDDDLAVSAFLDNSPPPSDPPTSAGVSSTGAVGDFPFCNSSAPSSSVPAISTSAETQPFISPASAPDWGLEDSVPYDTYNGNPFDTTGLCPQLWDFRADATASGHHIGQARHAGFSLASNLRPNATPDDAVIRPNLRPEILHGLTLAQQEKLKSIAMPAHLQYHSPKSEPSPGSSMSGNEKGAASSPDTADPSKAGSRKRKSTDEVEDDDDYDEIDGQQPVKKTAHNMIEKRYRTNLNDKIAALRDSVPALRIMSKSARGEDTTEDREELHGLTPAHKLNKATVLSKATEYIRHLEKRNNRLIDENNSMQARISAFEKLFMAGALTSAMPSSLQHSPPLQYAQGPQQYMNTPMATPRGMDPPGMIQVPEDMRKILAAQQVAAGQSYAIPAQSFQTNPTLTRQQQIQQQQQQQQQASRWTNGAPYFGKLMVGSLAGLMIVEAIRENEQSNESPGGRGLFALPVQLLMSFVNSTHFTIGGYTISTARFFSSLKLLILLGAMLWAFVPSLFASKPPKSGEKAFNPSLRGVPSLASPIHVRRQAWLTAIQTVWVPRHNFFLEAAALVLKTMKFTLRNTMGVRGYQLLTGLTEEQETARIKAWTIALDAQLAGGDVEINKSRLTLTLLASGTLPDTPQRLMLKALHIRVLLWQVDILPGIFNVLASKLARSNWNEAKHLNRLLNQLRKGSNTGTDDDLPDHLSVLLEQDCDDVLNDDVVQRAHNLAWNRHTAHNALDMIDGMNSVVDDTAVRSPMDAVSAWYSSAILQRILASNLGGERHRTTEADLDLAVKVAPIGSNAQVRALVARTFLLDKKRGANIAAAMQAMQPSIDTEQSPQYTRGAPLPLIDSRMAPNFPDPDTHMALRCSQGIAHLQKFHSPPQWALDVINTIVPPPGSEGMSLLSFTAAFHLMDLLRSHPVGREACSASLEMLAGSLRIWVGGSGGDGCGLDQDLRRKMVDCCLAVTKSVVGMEADPGYGSMSDREDEEGGC</sequence>
<dbReference type="SUPFAM" id="SSF47459">
    <property type="entry name" value="HLH, helix-loop-helix DNA-binding domain"/>
    <property type="match status" value="1"/>
</dbReference>
<dbReference type="PANTHER" id="PTHR47336:SF2">
    <property type="entry name" value="TRANSCRIPTION FACTOR HMS1-RELATED"/>
    <property type="match status" value="1"/>
</dbReference>
<dbReference type="GeneID" id="85305462"/>
<keyword evidence="5" id="KW-1185">Reference proteome</keyword>
<reference evidence="4" key="1">
    <citation type="submission" date="2023-06" db="EMBL/GenBank/DDBJ databases">
        <title>Genome-scale phylogeny and comparative genomics of the fungal order Sordariales.</title>
        <authorList>
            <consortium name="Lawrence Berkeley National Laboratory"/>
            <person name="Hensen N."/>
            <person name="Bonometti L."/>
            <person name="Westerberg I."/>
            <person name="Brannstrom I.O."/>
            <person name="Guillou S."/>
            <person name="Cros-Aarteil S."/>
            <person name="Calhoun S."/>
            <person name="Haridas S."/>
            <person name="Kuo A."/>
            <person name="Mondo S."/>
            <person name="Pangilinan J."/>
            <person name="Riley R."/>
            <person name="Labutti K."/>
            <person name="Andreopoulos B."/>
            <person name="Lipzen A."/>
            <person name="Chen C."/>
            <person name="Yanf M."/>
            <person name="Daum C."/>
            <person name="Ng V."/>
            <person name="Clum A."/>
            <person name="Steindorff A."/>
            <person name="Ohm R."/>
            <person name="Martin F."/>
            <person name="Silar P."/>
            <person name="Natvig D."/>
            <person name="Lalanne C."/>
            <person name="Gautier V."/>
            <person name="Ament-Velasquez S.L."/>
            <person name="Kruys A."/>
            <person name="Hutchinson M.I."/>
            <person name="Powell A.J."/>
            <person name="Barry K."/>
            <person name="Miller A.N."/>
            <person name="Grigoriev I.V."/>
            <person name="Debuchy R."/>
            <person name="Gladieux P."/>
            <person name="Thoren M.H."/>
            <person name="Johannesson H."/>
        </authorList>
    </citation>
    <scope>NUCLEOTIDE SEQUENCE</scope>
    <source>
        <strain evidence="4">8032-3</strain>
    </source>
</reference>
<dbReference type="EMBL" id="MU838998">
    <property type="protein sequence ID" value="KAK1771760.1"/>
    <property type="molecule type" value="Genomic_DNA"/>
</dbReference>
<evidence type="ECO:0000256" key="2">
    <source>
        <dbReference type="SAM" id="MobiDB-lite"/>
    </source>
</evidence>
<dbReference type="Gene3D" id="4.10.280.10">
    <property type="entry name" value="Helix-loop-helix DNA-binding domain"/>
    <property type="match status" value="1"/>
</dbReference>
<gene>
    <name evidence="4" type="ORF">QBC33DRAFT_165788</name>
</gene>
<evidence type="ECO:0000256" key="1">
    <source>
        <dbReference type="SAM" id="Coils"/>
    </source>
</evidence>
<dbReference type="GO" id="GO:0045944">
    <property type="term" value="P:positive regulation of transcription by RNA polymerase II"/>
    <property type="evidence" value="ECO:0007669"/>
    <property type="project" value="InterPro"/>
</dbReference>
<dbReference type="RefSeq" id="XP_060287973.1">
    <property type="nucleotide sequence ID" value="XM_060422275.1"/>
</dbReference>
<dbReference type="GO" id="GO:0032933">
    <property type="term" value="P:SREBP signaling pathway"/>
    <property type="evidence" value="ECO:0007669"/>
    <property type="project" value="InterPro"/>
</dbReference>
<dbReference type="Pfam" id="PF00010">
    <property type="entry name" value="HLH"/>
    <property type="match status" value="1"/>
</dbReference>
<evidence type="ECO:0000259" key="3">
    <source>
        <dbReference type="PROSITE" id="PS50888"/>
    </source>
</evidence>
<feature type="region of interest" description="Disordered" evidence="2">
    <location>
        <begin position="25"/>
        <end position="47"/>
    </location>
</feature>
<dbReference type="InterPro" id="IPR052099">
    <property type="entry name" value="Regulatory_TF_Diverse"/>
</dbReference>
<dbReference type="SMART" id="SM00353">
    <property type="entry name" value="HLH"/>
    <property type="match status" value="1"/>
</dbReference>
<dbReference type="CDD" id="cd11399">
    <property type="entry name" value="bHLHzip_scHMS1_like"/>
    <property type="match status" value="1"/>
</dbReference>
<dbReference type="GO" id="GO:0046983">
    <property type="term" value="F:protein dimerization activity"/>
    <property type="evidence" value="ECO:0007669"/>
    <property type="project" value="InterPro"/>
</dbReference>
<feature type="region of interest" description="Disordered" evidence="2">
    <location>
        <begin position="180"/>
        <end position="244"/>
    </location>
</feature>
<feature type="coiled-coil region" evidence="1">
    <location>
        <begin position="302"/>
        <end position="336"/>
    </location>
</feature>
<name>A0AAJ0C886_9PEZI</name>
<keyword evidence="1" id="KW-0175">Coiled coil</keyword>
<protein>
    <recommendedName>
        <fullName evidence="3">BHLH domain-containing protein</fullName>
    </recommendedName>
</protein>
<evidence type="ECO:0000313" key="4">
    <source>
        <dbReference type="EMBL" id="KAK1771760.1"/>
    </source>
</evidence>